<keyword evidence="2" id="KW-1185">Reference proteome</keyword>
<comment type="caution">
    <text evidence="1">The sequence shown here is derived from an EMBL/GenBank/DDBJ whole genome shotgun (WGS) entry which is preliminary data.</text>
</comment>
<sequence length="123" mass="13258">MSVNAYVRTQKVAATPRSTEFRLMSEVTADMIAARDAGLTGAQLADALHRNRQVWGAFTTLCIDSGNALPHELRAGIISLGLWVDRHTSLVMTGRDTIDELINVNRTVMIGLANENGNPAPVG</sequence>
<gene>
    <name evidence="1" type="primary">flaF</name>
    <name evidence="1" type="ORF">GCM10011614_14190</name>
</gene>
<dbReference type="Proteomes" id="UP000648075">
    <property type="component" value="Unassembled WGS sequence"/>
</dbReference>
<dbReference type="NCBIfam" id="NF009435">
    <property type="entry name" value="PRK12794.1"/>
    <property type="match status" value="1"/>
</dbReference>
<organism evidence="1 2">
    <name type="scientific">Novosphingobium colocasiae</name>
    <dbReference type="NCBI Taxonomy" id="1256513"/>
    <lineage>
        <taxon>Bacteria</taxon>
        <taxon>Pseudomonadati</taxon>
        <taxon>Pseudomonadota</taxon>
        <taxon>Alphaproteobacteria</taxon>
        <taxon>Sphingomonadales</taxon>
        <taxon>Sphingomonadaceae</taxon>
        <taxon>Novosphingobium</taxon>
    </lineage>
</organism>
<dbReference type="GO" id="GO:0044781">
    <property type="term" value="P:bacterial-type flagellum organization"/>
    <property type="evidence" value="ECO:0007669"/>
    <property type="project" value="InterPro"/>
</dbReference>
<evidence type="ECO:0000313" key="1">
    <source>
        <dbReference type="EMBL" id="GGZ00317.1"/>
    </source>
</evidence>
<reference evidence="1" key="1">
    <citation type="journal article" date="2014" name="Int. J. Syst. Evol. Microbiol.">
        <title>Complete genome sequence of Corynebacterium casei LMG S-19264T (=DSM 44701T), isolated from a smear-ripened cheese.</title>
        <authorList>
            <consortium name="US DOE Joint Genome Institute (JGI-PGF)"/>
            <person name="Walter F."/>
            <person name="Albersmeier A."/>
            <person name="Kalinowski J."/>
            <person name="Ruckert C."/>
        </authorList>
    </citation>
    <scope>NUCLEOTIDE SEQUENCE</scope>
    <source>
        <strain evidence="1">KCTC 32255</strain>
    </source>
</reference>
<keyword evidence="1" id="KW-0966">Cell projection</keyword>
<accession>A0A918PD20</accession>
<dbReference type="Pfam" id="PF07309">
    <property type="entry name" value="FlaF"/>
    <property type="match status" value="1"/>
</dbReference>
<dbReference type="EMBL" id="BMZA01000003">
    <property type="protein sequence ID" value="GGZ00317.1"/>
    <property type="molecule type" value="Genomic_DNA"/>
</dbReference>
<dbReference type="RefSeq" id="WP_189620434.1">
    <property type="nucleotide sequence ID" value="NZ_BMZA01000003.1"/>
</dbReference>
<dbReference type="AlphaFoldDB" id="A0A918PD20"/>
<keyword evidence="1" id="KW-0969">Cilium</keyword>
<dbReference type="InterPro" id="IPR010845">
    <property type="entry name" value="FlaF"/>
</dbReference>
<proteinExistence type="predicted"/>
<keyword evidence="1" id="KW-0282">Flagellum</keyword>
<protein>
    <submittedName>
        <fullName evidence="1">Flagellar biosynthesis regulatory protein FlaF</fullName>
    </submittedName>
</protein>
<evidence type="ECO:0000313" key="2">
    <source>
        <dbReference type="Proteomes" id="UP000648075"/>
    </source>
</evidence>
<reference evidence="1" key="2">
    <citation type="submission" date="2020-09" db="EMBL/GenBank/DDBJ databases">
        <authorList>
            <person name="Sun Q."/>
            <person name="Kim S."/>
        </authorList>
    </citation>
    <scope>NUCLEOTIDE SEQUENCE</scope>
    <source>
        <strain evidence="1">KCTC 32255</strain>
    </source>
</reference>
<name>A0A918PD20_9SPHN</name>